<reference evidence="1 2" key="2">
    <citation type="submission" date="2016-08" db="EMBL/GenBank/DDBJ databases">
        <title>Pervasive Adenine N6-methylation of Active Genes in Fungi.</title>
        <authorList>
            <consortium name="DOE Joint Genome Institute"/>
            <person name="Mondo S.J."/>
            <person name="Dannebaum R.O."/>
            <person name="Kuo R.C."/>
            <person name="Labutti K."/>
            <person name="Haridas S."/>
            <person name="Kuo A."/>
            <person name="Salamov A."/>
            <person name="Ahrendt S.R."/>
            <person name="Lipzen A."/>
            <person name="Sullivan W."/>
            <person name="Andreopoulos W.B."/>
            <person name="Clum A."/>
            <person name="Lindquist E."/>
            <person name="Daum C."/>
            <person name="Ramamoorthy G.K."/>
            <person name="Gryganskyi A."/>
            <person name="Culley D."/>
            <person name="Magnuson J.K."/>
            <person name="James T.Y."/>
            <person name="O'Malley M.A."/>
            <person name="Stajich J.E."/>
            <person name="Spatafora J.W."/>
            <person name="Visel A."/>
            <person name="Grigoriev I.V."/>
        </authorList>
    </citation>
    <scope>NUCLEOTIDE SEQUENCE [LARGE SCALE GENOMIC DNA]</scope>
    <source>
        <strain evidence="2">finn</strain>
    </source>
</reference>
<dbReference type="AlphaFoldDB" id="A0A1Y1V8H0"/>
<protein>
    <submittedName>
        <fullName evidence="1">Uncharacterized protein</fullName>
    </submittedName>
</protein>
<name>A0A1Y1V8H0_9FUNG</name>
<dbReference type="Proteomes" id="UP000193719">
    <property type="component" value="Unassembled WGS sequence"/>
</dbReference>
<accession>A0A1Y1V8H0</accession>
<comment type="caution">
    <text evidence="1">The sequence shown here is derived from an EMBL/GenBank/DDBJ whole genome shotgun (WGS) entry which is preliminary data.</text>
</comment>
<proteinExistence type="predicted"/>
<organism evidence="1 2">
    <name type="scientific">Piromyces finnis</name>
    <dbReference type="NCBI Taxonomy" id="1754191"/>
    <lineage>
        <taxon>Eukaryota</taxon>
        <taxon>Fungi</taxon>
        <taxon>Fungi incertae sedis</taxon>
        <taxon>Chytridiomycota</taxon>
        <taxon>Chytridiomycota incertae sedis</taxon>
        <taxon>Neocallimastigomycetes</taxon>
        <taxon>Neocallimastigales</taxon>
        <taxon>Neocallimastigaceae</taxon>
        <taxon>Piromyces</taxon>
    </lineage>
</organism>
<sequence>WTWDKAFEYAEMIYDCTNEPGFQLDTNDHEVLKFFAGICQSLGIPFITEDDTLDIKTCGLENNKLYLKLSKLKKILQNHQVINYINIY</sequence>
<dbReference type="EMBL" id="MCFH01000025">
    <property type="protein sequence ID" value="ORX49003.1"/>
    <property type="molecule type" value="Genomic_DNA"/>
</dbReference>
<dbReference type="OrthoDB" id="10335756at2759"/>
<evidence type="ECO:0000313" key="2">
    <source>
        <dbReference type="Proteomes" id="UP000193719"/>
    </source>
</evidence>
<reference evidence="1 2" key="1">
    <citation type="submission" date="2016-08" db="EMBL/GenBank/DDBJ databases">
        <title>Genomes of anaerobic fungi encode conserved fungal cellulosomes for biomass hydrolysis.</title>
        <authorList>
            <consortium name="DOE Joint Genome Institute"/>
            <person name="Haitjema C.H."/>
            <person name="Gilmore S.P."/>
            <person name="Henske J.K."/>
            <person name="Solomon K.V."/>
            <person name="De Groot R."/>
            <person name="Kuo A."/>
            <person name="Mondo S.J."/>
            <person name="Salamov A.A."/>
            <person name="Labutti K."/>
            <person name="Zhao Z."/>
            <person name="Chiniquy J."/>
            <person name="Barry K."/>
            <person name="Brewer H.M."/>
            <person name="Purvine S.O."/>
            <person name="Wright A.T."/>
            <person name="Boxma B."/>
            <person name="Van Alen T."/>
            <person name="Hackstein J.H."/>
            <person name="Baker S.E."/>
            <person name="Grigoriev I.V."/>
            <person name="O'Malley M.A."/>
        </authorList>
    </citation>
    <scope>NUCLEOTIDE SEQUENCE [LARGE SCALE GENOMIC DNA]</scope>
    <source>
        <strain evidence="2">finn</strain>
    </source>
</reference>
<evidence type="ECO:0000313" key="1">
    <source>
        <dbReference type="EMBL" id="ORX49003.1"/>
    </source>
</evidence>
<gene>
    <name evidence="1" type="ORF">BCR36DRAFT_292693</name>
</gene>
<keyword evidence="2" id="KW-1185">Reference proteome</keyword>
<feature type="non-terminal residue" evidence="1">
    <location>
        <position position="1"/>
    </location>
</feature>